<keyword evidence="4" id="KW-1185">Reference proteome</keyword>
<proteinExistence type="predicted"/>
<dbReference type="PANTHER" id="PTHR33143:SF50">
    <property type="entry name" value="PROTEIN MKS1"/>
    <property type="match status" value="1"/>
</dbReference>
<dbReference type="GO" id="GO:0005634">
    <property type="term" value="C:nucleus"/>
    <property type="evidence" value="ECO:0007669"/>
    <property type="project" value="TreeGrafter"/>
</dbReference>
<dbReference type="Proteomes" id="UP001054252">
    <property type="component" value="Unassembled WGS sequence"/>
</dbReference>
<comment type="caution">
    <text evidence="3">The sequence shown here is derived from an EMBL/GenBank/DDBJ whole genome shotgun (WGS) entry which is preliminary data.</text>
</comment>
<dbReference type="AlphaFoldDB" id="A0AAV5KB59"/>
<evidence type="ECO:0000313" key="4">
    <source>
        <dbReference type="Proteomes" id="UP001054252"/>
    </source>
</evidence>
<organism evidence="3 4">
    <name type="scientific">Rubroshorea leprosula</name>
    <dbReference type="NCBI Taxonomy" id="152421"/>
    <lineage>
        <taxon>Eukaryota</taxon>
        <taxon>Viridiplantae</taxon>
        <taxon>Streptophyta</taxon>
        <taxon>Embryophyta</taxon>
        <taxon>Tracheophyta</taxon>
        <taxon>Spermatophyta</taxon>
        <taxon>Magnoliopsida</taxon>
        <taxon>eudicotyledons</taxon>
        <taxon>Gunneridae</taxon>
        <taxon>Pentapetalae</taxon>
        <taxon>rosids</taxon>
        <taxon>malvids</taxon>
        <taxon>Malvales</taxon>
        <taxon>Dipterocarpaceae</taxon>
        <taxon>Rubroshorea</taxon>
    </lineage>
</organism>
<dbReference type="EMBL" id="BPVZ01000058">
    <property type="protein sequence ID" value="GKV21660.1"/>
    <property type="molecule type" value="Genomic_DNA"/>
</dbReference>
<evidence type="ECO:0000259" key="2">
    <source>
        <dbReference type="Pfam" id="PF05678"/>
    </source>
</evidence>
<evidence type="ECO:0000313" key="3">
    <source>
        <dbReference type="EMBL" id="GKV21660.1"/>
    </source>
</evidence>
<accession>A0AAV5KB59</accession>
<dbReference type="InterPro" id="IPR039607">
    <property type="entry name" value="VQ_8/17/18/20/21/25"/>
</dbReference>
<feature type="domain" description="VQ" evidence="2">
    <location>
        <begin position="59"/>
        <end position="84"/>
    </location>
</feature>
<dbReference type="PANTHER" id="PTHR33143">
    <property type="entry name" value="F16F4.1 PROTEIN-RELATED"/>
    <property type="match status" value="1"/>
</dbReference>
<name>A0AAV5KB59_9ROSI</name>
<sequence>MNSEFPAGRRPPLSQPPPKRQQLQLQGPRPTPLKLNKDSHKIKKPPPPPDRQPMIIYAISPKIIHADVADFMAIVQRHTGLSSGSFSNSGDISPAARLAATEKARAPEKSGDMPSSVEEITIRSPGILSPAPGSLPPVAAAYFSPVFHQDYNPFFDDNSGFIYSPALVSGPIISPTLSPDIFGQFWDF</sequence>
<gene>
    <name evidence="3" type="ORF">SLEP1_g31617</name>
</gene>
<feature type="region of interest" description="Disordered" evidence="1">
    <location>
        <begin position="1"/>
        <end position="52"/>
    </location>
</feature>
<reference evidence="3 4" key="1">
    <citation type="journal article" date="2021" name="Commun. Biol.">
        <title>The genome of Shorea leprosula (Dipterocarpaceae) highlights the ecological relevance of drought in aseasonal tropical rainforests.</title>
        <authorList>
            <person name="Ng K.K.S."/>
            <person name="Kobayashi M.J."/>
            <person name="Fawcett J.A."/>
            <person name="Hatakeyama M."/>
            <person name="Paape T."/>
            <person name="Ng C.H."/>
            <person name="Ang C.C."/>
            <person name="Tnah L.H."/>
            <person name="Lee C.T."/>
            <person name="Nishiyama T."/>
            <person name="Sese J."/>
            <person name="O'Brien M.J."/>
            <person name="Copetti D."/>
            <person name="Mohd Noor M.I."/>
            <person name="Ong R.C."/>
            <person name="Putra M."/>
            <person name="Sireger I.Z."/>
            <person name="Indrioko S."/>
            <person name="Kosugi Y."/>
            <person name="Izuno A."/>
            <person name="Isagi Y."/>
            <person name="Lee S.L."/>
            <person name="Shimizu K.K."/>
        </authorList>
    </citation>
    <scope>NUCLEOTIDE SEQUENCE [LARGE SCALE GENOMIC DNA]</scope>
    <source>
        <strain evidence="3">214</strain>
    </source>
</reference>
<evidence type="ECO:0000256" key="1">
    <source>
        <dbReference type="SAM" id="MobiDB-lite"/>
    </source>
</evidence>
<dbReference type="InterPro" id="IPR008889">
    <property type="entry name" value="VQ"/>
</dbReference>
<dbReference type="Pfam" id="PF05678">
    <property type="entry name" value="VQ"/>
    <property type="match status" value="1"/>
</dbReference>
<protein>
    <recommendedName>
        <fullName evidence="2">VQ domain-containing protein</fullName>
    </recommendedName>
</protein>